<dbReference type="AlphaFoldDB" id="A0A2P2P002"/>
<protein>
    <submittedName>
        <fullName evidence="1">Uncharacterized protein LOC107425033</fullName>
    </submittedName>
</protein>
<name>A0A2P2P002_RHIMU</name>
<organism evidence="1">
    <name type="scientific">Rhizophora mucronata</name>
    <name type="common">Asiatic mangrove</name>
    <dbReference type="NCBI Taxonomy" id="61149"/>
    <lineage>
        <taxon>Eukaryota</taxon>
        <taxon>Viridiplantae</taxon>
        <taxon>Streptophyta</taxon>
        <taxon>Embryophyta</taxon>
        <taxon>Tracheophyta</taxon>
        <taxon>Spermatophyta</taxon>
        <taxon>Magnoliopsida</taxon>
        <taxon>eudicotyledons</taxon>
        <taxon>Gunneridae</taxon>
        <taxon>Pentapetalae</taxon>
        <taxon>rosids</taxon>
        <taxon>fabids</taxon>
        <taxon>Malpighiales</taxon>
        <taxon>Rhizophoraceae</taxon>
        <taxon>Rhizophora</taxon>
    </lineage>
</organism>
<dbReference type="EMBL" id="GGEC01067604">
    <property type="protein sequence ID" value="MBX48088.1"/>
    <property type="molecule type" value="Transcribed_RNA"/>
</dbReference>
<evidence type="ECO:0000313" key="1">
    <source>
        <dbReference type="EMBL" id="MBX48088.1"/>
    </source>
</evidence>
<proteinExistence type="predicted"/>
<accession>A0A2P2P002</accession>
<sequence length="73" mass="8522">MILILSLRRSRNLNNILNLHRRRQQPQPRRHAASRRTFPSSLKPLRANSGAWLPSWPLHPTPPLPRLIPLLLL</sequence>
<reference evidence="1" key="1">
    <citation type="submission" date="2018-02" db="EMBL/GenBank/DDBJ databases">
        <title>Rhizophora mucronata_Transcriptome.</title>
        <authorList>
            <person name="Meera S.P."/>
            <person name="Sreeshan A."/>
            <person name="Augustine A."/>
        </authorList>
    </citation>
    <scope>NUCLEOTIDE SEQUENCE</scope>
    <source>
        <tissue evidence="1">Leaf</tissue>
    </source>
</reference>